<feature type="chain" id="PRO_5022127681" description="Lipoprotein" evidence="2">
    <location>
        <begin position="18"/>
        <end position="64"/>
    </location>
</feature>
<dbReference type="PROSITE" id="PS51257">
    <property type="entry name" value="PROKAR_LIPOPROTEIN"/>
    <property type="match status" value="1"/>
</dbReference>
<accession>A0A511BRE3</accession>
<dbReference type="OrthoDB" id="7284254at2"/>
<gene>
    <name evidence="3" type="ORF">SSA02_19880</name>
</gene>
<dbReference type="AlphaFoldDB" id="A0A511BRE3"/>
<reference evidence="3 4" key="1">
    <citation type="submission" date="2019-07" db="EMBL/GenBank/DDBJ databases">
        <title>Whole genome shotgun sequence of Swaminathania salitolerans NBRC 104436.</title>
        <authorList>
            <person name="Hosoyama A."/>
            <person name="Uohara A."/>
            <person name="Ohji S."/>
            <person name="Ichikawa N."/>
        </authorList>
    </citation>
    <scope>NUCLEOTIDE SEQUENCE [LARGE SCALE GENOMIC DNA]</scope>
    <source>
        <strain evidence="3 4">NBRC 104436</strain>
    </source>
</reference>
<dbReference type="RefSeq" id="WP_147093878.1">
    <property type="nucleotide sequence ID" value="NZ_BJVC01000004.1"/>
</dbReference>
<feature type="region of interest" description="Disordered" evidence="1">
    <location>
        <begin position="42"/>
        <end position="64"/>
    </location>
</feature>
<comment type="caution">
    <text evidence="3">The sequence shown here is derived from an EMBL/GenBank/DDBJ whole genome shotgun (WGS) entry which is preliminary data.</text>
</comment>
<evidence type="ECO:0000313" key="3">
    <source>
        <dbReference type="EMBL" id="GEL02825.1"/>
    </source>
</evidence>
<evidence type="ECO:0000256" key="1">
    <source>
        <dbReference type="SAM" id="MobiDB-lite"/>
    </source>
</evidence>
<keyword evidence="2" id="KW-0732">Signal</keyword>
<evidence type="ECO:0008006" key="5">
    <source>
        <dbReference type="Google" id="ProtNLM"/>
    </source>
</evidence>
<feature type="signal peptide" evidence="2">
    <location>
        <begin position="1"/>
        <end position="17"/>
    </location>
</feature>
<proteinExistence type="predicted"/>
<protein>
    <recommendedName>
        <fullName evidence="5">Lipoprotein</fullName>
    </recommendedName>
</protein>
<evidence type="ECO:0000256" key="2">
    <source>
        <dbReference type="SAM" id="SignalP"/>
    </source>
</evidence>
<keyword evidence="4" id="KW-1185">Reference proteome</keyword>
<name>A0A511BRE3_9PROT</name>
<dbReference type="EMBL" id="BJVC01000004">
    <property type="protein sequence ID" value="GEL02825.1"/>
    <property type="molecule type" value="Genomic_DNA"/>
</dbReference>
<evidence type="ECO:0000313" key="4">
    <source>
        <dbReference type="Proteomes" id="UP000321405"/>
    </source>
</evidence>
<organism evidence="3 4">
    <name type="scientific">Swaminathania salitolerans</name>
    <dbReference type="NCBI Taxonomy" id="182838"/>
    <lineage>
        <taxon>Bacteria</taxon>
        <taxon>Pseudomonadati</taxon>
        <taxon>Pseudomonadota</taxon>
        <taxon>Alphaproteobacteria</taxon>
        <taxon>Acetobacterales</taxon>
        <taxon>Acetobacteraceae</taxon>
        <taxon>Swaminathania</taxon>
    </lineage>
</organism>
<dbReference type="Proteomes" id="UP000321405">
    <property type="component" value="Unassembled WGS sequence"/>
</dbReference>
<sequence>MRRFARLIVLASGVGLAVSGCAGHAVKHRGYAADGYGVIDDSPHLPPPSGLWQHAPRTPAPHVE</sequence>